<sequence length="367" mass="42314">MNIYIKKGVSVLYNRKNGDIHFSISTSGVHKIYNITDEYHVFLELIQIEHDVDDIYYKIKKKYPEFKKQEFLETIEELRKEGILTYDVSHTESFSTQEINRYKRQVDFFGDLNPVVINSWDFQKKLKESVVLILGIGGLGSWIAQLLTMMGIGKLIICDFDYVEEHNLTRQTLYDINDIGTKKIDSLSRKLLLINDNLVVEKINKKIENKTDLLDLKKQICLSDVIINCADFPDINTTSTWVSELCMKFDKKHIIGGGYNGHTGLIGPSIIPYKSACWKCFDEKYKKEVENSDLEVVINTRKSAGAISVLSNIIASIQAWECVKLITDVDEIKTLNRRGFFNINTFEIEWEEIDEVDKCSTCRGKCK</sequence>
<keyword evidence="1" id="KW-0812">Transmembrane</keyword>
<gene>
    <name evidence="3" type="primary">moeB</name>
    <name evidence="3" type="ORF">D8872_09790</name>
</gene>
<dbReference type="Gene3D" id="3.40.50.720">
    <property type="entry name" value="NAD(P)-binding Rossmann-like Domain"/>
    <property type="match status" value="1"/>
</dbReference>
<keyword evidence="3" id="KW-0808">Transferase</keyword>
<dbReference type="EC" id="2.7.7.80" evidence="3"/>
<dbReference type="Proteomes" id="UP000282617">
    <property type="component" value="Unassembled WGS sequence"/>
</dbReference>
<dbReference type="InterPro" id="IPR035985">
    <property type="entry name" value="Ubiquitin-activating_enz"/>
</dbReference>
<dbReference type="PANTHER" id="PTHR10953">
    <property type="entry name" value="UBIQUITIN-ACTIVATING ENZYME E1"/>
    <property type="match status" value="1"/>
</dbReference>
<dbReference type="EMBL" id="RJNA01000024">
    <property type="protein sequence ID" value="RSI40719.1"/>
    <property type="molecule type" value="Genomic_DNA"/>
</dbReference>
<name>A0A428AHI6_STRCR</name>
<dbReference type="GO" id="GO:0061605">
    <property type="term" value="F:molybdopterin-synthase adenylyltransferase activity"/>
    <property type="evidence" value="ECO:0007669"/>
    <property type="project" value="UniProtKB-EC"/>
</dbReference>
<dbReference type="PANTHER" id="PTHR10953:SF102">
    <property type="entry name" value="ADENYLYLTRANSFERASE AND SULFURTRANSFERASE MOCS3"/>
    <property type="match status" value="1"/>
</dbReference>
<dbReference type="SUPFAM" id="SSF69572">
    <property type="entry name" value="Activating enzymes of the ubiquitin-like proteins"/>
    <property type="match status" value="1"/>
</dbReference>
<dbReference type="InterPro" id="IPR045886">
    <property type="entry name" value="ThiF/MoeB/HesA"/>
</dbReference>
<keyword evidence="3" id="KW-0548">Nucleotidyltransferase</keyword>
<evidence type="ECO:0000256" key="1">
    <source>
        <dbReference type="SAM" id="Phobius"/>
    </source>
</evidence>
<reference evidence="3 4" key="1">
    <citation type="submission" date="2018-11" db="EMBL/GenBank/DDBJ databases">
        <title>Species Designations Belie Phenotypic and Genotypic Heterogeneity in Oral Streptococci.</title>
        <authorList>
            <person name="Velsko I."/>
        </authorList>
    </citation>
    <scope>NUCLEOTIDE SEQUENCE [LARGE SCALE GENOMIC DNA]</scope>
    <source>
        <strain evidence="3 4">BCC51</strain>
    </source>
</reference>
<dbReference type="InterPro" id="IPR000594">
    <property type="entry name" value="ThiF_NAD_FAD-bd"/>
</dbReference>
<dbReference type="GO" id="GO:0008641">
    <property type="term" value="F:ubiquitin-like modifier activating enzyme activity"/>
    <property type="evidence" value="ECO:0007669"/>
    <property type="project" value="InterPro"/>
</dbReference>
<dbReference type="GO" id="GO:0004792">
    <property type="term" value="F:thiosulfate-cyanide sulfurtransferase activity"/>
    <property type="evidence" value="ECO:0007669"/>
    <property type="project" value="TreeGrafter"/>
</dbReference>
<feature type="domain" description="THIF-type NAD/FAD binding fold" evidence="2">
    <location>
        <begin position="113"/>
        <end position="358"/>
    </location>
</feature>
<comment type="caution">
    <text evidence="3">The sequence shown here is derived from an EMBL/GenBank/DDBJ whole genome shotgun (WGS) entry which is preliminary data.</text>
</comment>
<dbReference type="RefSeq" id="WP_125390847.1">
    <property type="nucleotide sequence ID" value="NZ_RJNA01000024.1"/>
</dbReference>
<evidence type="ECO:0000259" key="2">
    <source>
        <dbReference type="Pfam" id="PF00899"/>
    </source>
</evidence>
<accession>A0A428AHI6</accession>
<proteinExistence type="predicted"/>
<keyword evidence="1" id="KW-0472">Membrane</keyword>
<evidence type="ECO:0000313" key="4">
    <source>
        <dbReference type="Proteomes" id="UP000282617"/>
    </source>
</evidence>
<dbReference type="Pfam" id="PF00899">
    <property type="entry name" value="ThiF"/>
    <property type="match status" value="1"/>
</dbReference>
<keyword evidence="1" id="KW-1133">Transmembrane helix</keyword>
<evidence type="ECO:0000313" key="3">
    <source>
        <dbReference type="EMBL" id="RSI40719.1"/>
    </source>
</evidence>
<dbReference type="AlphaFoldDB" id="A0A428AHI6"/>
<feature type="transmembrane region" description="Helical" evidence="1">
    <location>
        <begin position="130"/>
        <end position="152"/>
    </location>
</feature>
<organism evidence="3 4">
    <name type="scientific">Streptococcus cristatus</name>
    <dbReference type="NCBI Taxonomy" id="45634"/>
    <lineage>
        <taxon>Bacteria</taxon>
        <taxon>Bacillati</taxon>
        <taxon>Bacillota</taxon>
        <taxon>Bacilli</taxon>
        <taxon>Lactobacillales</taxon>
        <taxon>Streptococcaceae</taxon>
        <taxon>Streptococcus</taxon>
    </lineage>
</organism>
<dbReference type="GO" id="GO:0005737">
    <property type="term" value="C:cytoplasm"/>
    <property type="evidence" value="ECO:0007669"/>
    <property type="project" value="TreeGrafter"/>
</dbReference>
<protein>
    <submittedName>
        <fullName evidence="3">Molybdopterin-synthase adenylyltransferase</fullName>
        <ecNumber evidence="3">2.7.7.80</ecNumber>
    </submittedName>
</protein>